<evidence type="ECO:0000313" key="2">
    <source>
        <dbReference type="EMBL" id="RMZ72808.1"/>
    </source>
</evidence>
<feature type="compositionally biased region" description="Pro residues" evidence="1">
    <location>
        <begin position="60"/>
        <end position="74"/>
    </location>
</feature>
<organism evidence="2 3">
    <name type="scientific">Pyrenophora seminiperda CCB06</name>
    <dbReference type="NCBI Taxonomy" id="1302712"/>
    <lineage>
        <taxon>Eukaryota</taxon>
        <taxon>Fungi</taxon>
        <taxon>Dikarya</taxon>
        <taxon>Ascomycota</taxon>
        <taxon>Pezizomycotina</taxon>
        <taxon>Dothideomycetes</taxon>
        <taxon>Pleosporomycetidae</taxon>
        <taxon>Pleosporales</taxon>
        <taxon>Pleosporineae</taxon>
        <taxon>Pleosporaceae</taxon>
        <taxon>Pyrenophora</taxon>
    </lineage>
</organism>
<sequence>MSTPNTPLPPDVAAVRNQRINSDLISAFKRPVPPDTTPYITGVGLYTHIERLPPQDAHAPSPPVFFPLDPPPPRSQTQRSPLPPAIQNVWEELCAVMKEEEQSIGQMELGLVALKSRYESSDAPERSHPPVEEGEVKGAGRVVTAEKEPELLRRRSSGFVSGLTAGIRDVSMGGHGGE</sequence>
<dbReference type="EMBL" id="KE747834">
    <property type="protein sequence ID" value="RMZ72808.1"/>
    <property type="molecule type" value="Genomic_DNA"/>
</dbReference>
<dbReference type="OrthoDB" id="3693506at2759"/>
<gene>
    <name evidence="2" type="ORF">GMOD_00009857</name>
</gene>
<keyword evidence="3" id="KW-1185">Reference proteome</keyword>
<name>A0A3M7MEB6_9PLEO</name>
<accession>A0A3M7MEB6</accession>
<reference evidence="2 3" key="1">
    <citation type="journal article" date="2014" name="PLoS ONE">
        <title>De novo Genome Assembly of the Fungal Plant Pathogen Pyrenophora semeniperda.</title>
        <authorList>
            <person name="Soliai M.M."/>
            <person name="Meyer S.E."/>
            <person name="Udall J.A."/>
            <person name="Elzinga D.E."/>
            <person name="Hermansen R.A."/>
            <person name="Bodily P.M."/>
            <person name="Hart A.A."/>
            <person name="Coleman C.E."/>
        </authorList>
    </citation>
    <scope>NUCLEOTIDE SEQUENCE [LARGE SCALE GENOMIC DNA]</scope>
    <source>
        <strain evidence="2 3">CCB06</strain>
        <tissue evidence="2">Mycelium</tissue>
    </source>
</reference>
<dbReference type="Proteomes" id="UP000265663">
    <property type="component" value="Unassembled WGS sequence"/>
</dbReference>
<feature type="region of interest" description="Disordered" evidence="1">
    <location>
        <begin position="53"/>
        <end position="82"/>
    </location>
</feature>
<dbReference type="AlphaFoldDB" id="A0A3M7MEB6"/>
<evidence type="ECO:0000313" key="3">
    <source>
        <dbReference type="Proteomes" id="UP000265663"/>
    </source>
</evidence>
<evidence type="ECO:0000256" key="1">
    <source>
        <dbReference type="SAM" id="MobiDB-lite"/>
    </source>
</evidence>
<feature type="region of interest" description="Disordered" evidence="1">
    <location>
        <begin position="118"/>
        <end position="149"/>
    </location>
</feature>
<protein>
    <submittedName>
        <fullName evidence="2">Uncharacterized protein</fullName>
    </submittedName>
</protein>
<proteinExistence type="predicted"/>